<evidence type="ECO:0000313" key="2">
    <source>
        <dbReference type="Proteomes" id="UP000009328"/>
    </source>
</evidence>
<name>K0KR35_WICCF</name>
<evidence type="ECO:0000313" key="1">
    <source>
        <dbReference type="EMBL" id="CCH45601.1"/>
    </source>
</evidence>
<dbReference type="AlphaFoldDB" id="K0KR35"/>
<organism evidence="1 2">
    <name type="scientific">Wickerhamomyces ciferrii (strain ATCC 14091 / BCRC 22168 / CBS 111 / JCM 3599 / NBRC 0793 / NRRL Y-1031 F-60-10)</name>
    <name type="common">Yeast</name>
    <name type="synonym">Pichia ciferrii</name>
    <dbReference type="NCBI Taxonomy" id="1206466"/>
    <lineage>
        <taxon>Eukaryota</taxon>
        <taxon>Fungi</taxon>
        <taxon>Dikarya</taxon>
        <taxon>Ascomycota</taxon>
        <taxon>Saccharomycotina</taxon>
        <taxon>Saccharomycetes</taxon>
        <taxon>Phaffomycetales</taxon>
        <taxon>Wickerhamomycetaceae</taxon>
        <taxon>Wickerhamomyces</taxon>
    </lineage>
</organism>
<accession>K0KR35</accession>
<keyword evidence="2" id="KW-1185">Reference proteome</keyword>
<proteinExistence type="predicted"/>
<dbReference type="InParanoid" id="K0KR35"/>
<sequence>MIFKLRYYQYLNFARCLTANAPSSNTTVGLDPSGFLFFNINTTNPDHSTYVFRRCRREYAESILAVCGKNGSRNRTMINATHISNVQNGSDLFLNCAKPIPTELKDEIAKKYKLLSHYTLLS</sequence>
<comment type="caution">
    <text evidence="1">The sequence shown here is derived from an EMBL/GenBank/DDBJ whole genome shotgun (WGS) entry which is preliminary data.</text>
</comment>
<reference evidence="1 2" key="1">
    <citation type="journal article" date="2012" name="Eukaryot. Cell">
        <title>Draft genome sequence of Wickerhamomyces ciferrii NRRL Y-1031 F-60-10.</title>
        <authorList>
            <person name="Schneider J."/>
            <person name="Andrea H."/>
            <person name="Blom J."/>
            <person name="Jaenicke S."/>
            <person name="Ruckert C."/>
            <person name="Schorsch C."/>
            <person name="Szczepanowski R."/>
            <person name="Farwick M."/>
            <person name="Goesmann A."/>
            <person name="Puhler A."/>
            <person name="Schaffer S."/>
            <person name="Tauch A."/>
            <person name="Kohler T."/>
            <person name="Brinkrolf K."/>
        </authorList>
    </citation>
    <scope>NUCLEOTIDE SEQUENCE [LARGE SCALE GENOMIC DNA]</scope>
    <source>
        <strain evidence="2">ATCC 14091 / BCRC 22168 / CBS 111 / JCM 3599 / NBRC 0793 / NRRL Y-1031 F-60-10</strain>
    </source>
</reference>
<dbReference type="HOGENOM" id="CLU_2051475_0_0_1"/>
<gene>
    <name evidence="1" type="ORF">BN7_5184</name>
</gene>
<dbReference type="Proteomes" id="UP000009328">
    <property type="component" value="Unassembled WGS sequence"/>
</dbReference>
<protein>
    <submittedName>
        <fullName evidence="1">Uncharacterized protein</fullName>
    </submittedName>
</protein>
<dbReference type="EMBL" id="CAIF01000203">
    <property type="protein sequence ID" value="CCH45601.1"/>
    <property type="molecule type" value="Genomic_DNA"/>
</dbReference>